<dbReference type="FunFam" id="3.90.850.10:FF:000002">
    <property type="entry name" value="2-hydroxyhepta-2,4-diene-1,7-dioate isomerase"/>
    <property type="match status" value="1"/>
</dbReference>
<evidence type="ECO:0000313" key="4">
    <source>
        <dbReference type="EMBL" id="KJK48611.1"/>
    </source>
</evidence>
<dbReference type="RefSeq" id="WP_045312414.1">
    <property type="nucleotide sequence ID" value="NZ_JYJG01000101.1"/>
</dbReference>
<gene>
    <name evidence="4" type="ORF">UK23_16505</name>
</gene>
<dbReference type="OrthoDB" id="9805307at2"/>
<evidence type="ECO:0000313" key="5">
    <source>
        <dbReference type="Proteomes" id="UP000033393"/>
    </source>
</evidence>
<evidence type="ECO:0000256" key="1">
    <source>
        <dbReference type="ARBA" id="ARBA00010211"/>
    </source>
</evidence>
<dbReference type="Proteomes" id="UP000033393">
    <property type="component" value="Unassembled WGS sequence"/>
</dbReference>
<reference evidence="4 5" key="1">
    <citation type="submission" date="2015-02" db="EMBL/GenBank/DDBJ databases">
        <authorList>
            <person name="Ju K.-S."/>
            <person name="Doroghazi J.R."/>
            <person name="Metcalf W."/>
        </authorList>
    </citation>
    <scope>NUCLEOTIDE SEQUENCE [LARGE SCALE GENOMIC DNA]</scope>
    <source>
        <strain evidence="4 5">NRRL B-16140</strain>
    </source>
</reference>
<protein>
    <submittedName>
        <fullName evidence="4">2-hydroxyhepta-2,4-diene-1,7-dioate isomerase</fullName>
    </submittedName>
</protein>
<dbReference type="GO" id="GO:0016853">
    <property type="term" value="F:isomerase activity"/>
    <property type="evidence" value="ECO:0007669"/>
    <property type="project" value="UniProtKB-KW"/>
</dbReference>
<dbReference type="GO" id="GO:0046872">
    <property type="term" value="F:metal ion binding"/>
    <property type="evidence" value="ECO:0007669"/>
    <property type="project" value="UniProtKB-KW"/>
</dbReference>
<accession>A0A0F0H194</accession>
<dbReference type="GO" id="GO:0019752">
    <property type="term" value="P:carboxylic acid metabolic process"/>
    <property type="evidence" value="ECO:0007669"/>
    <property type="project" value="UniProtKB-ARBA"/>
</dbReference>
<dbReference type="InterPro" id="IPR036663">
    <property type="entry name" value="Fumarylacetoacetase_C_sf"/>
</dbReference>
<dbReference type="SUPFAM" id="SSF56529">
    <property type="entry name" value="FAH"/>
    <property type="match status" value="1"/>
</dbReference>
<dbReference type="EMBL" id="JYJG01000101">
    <property type="protein sequence ID" value="KJK48611.1"/>
    <property type="molecule type" value="Genomic_DNA"/>
</dbReference>
<keyword evidence="4" id="KW-0413">Isomerase</keyword>
<organism evidence="4 5">
    <name type="scientific">Lentzea aerocolonigenes</name>
    <name type="common">Lechevalieria aerocolonigenes</name>
    <name type="synonym">Saccharothrix aerocolonigenes</name>
    <dbReference type="NCBI Taxonomy" id="68170"/>
    <lineage>
        <taxon>Bacteria</taxon>
        <taxon>Bacillati</taxon>
        <taxon>Actinomycetota</taxon>
        <taxon>Actinomycetes</taxon>
        <taxon>Pseudonocardiales</taxon>
        <taxon>Pseudonocardiaceae</taxon>
        <taxon>Lentzea</taxon>
    </lineage>
</organism>
<feature type="domain" description="Fumarylacetoacetase-like C-terminal" evidence="3">
    <location>
        <begin position="64"/>
        <end position="266"/>
    </location>
</feature>
<evidence type="ECO:0000256" key="2">
    <source>
        <dbReference type="ARBA" id="ARBA00022723"/>
    </source>
</evidence>
<comment type="similarity">
    <text evidence="1">Belongs to the FAH family.</text>
</comment>
<evidence type="ECO:0000259" key="3">
    <source>
        <dbReference type="Pfam" id="PF01557"/>
    </source>
</evidence>
<dbReference type="Pfam" id="PF01557">
    <property type="entry name" value="FAA_hydrolase"/>
    <property type="match status" value="1"/>
</dbReference>
<keyword evidence="5" id="KW-1185">Reference proteome</keyword>
<comment type="caution">
    <text evidence="4">The sequence shown here is derived from an EMBL/GenBank/DDBJ whole genome shotgun (WGS) entry which is preliminary data.</text>
</comment>
<dbReference type="PANTHER" id="PTHR42796">
    <property type="entry name" value="FUMARYLACETOACETATE HYDROLASE DOMAIN-CONTAINING PROTEIN 2A-RELATED"/>
    <property type="match status" value="1"/>
</dbReference>
<keyword evidence="2" id="KW-0479">Metal-binding</keyword>
<dbReference type="AlphaFoldDB" id="A0A0F0H194"/>
<proteinExistence type="inferred from homology"/>
<dbReference type="PATRIC" id="fig|68170.10.peg.4186"/>
<dbReference type="Gene3D" id="3.90.850.10">
    <property type="entry name" value="Fumarylacetoacetase-like, C-terminal domain"/>
    <property type="match status" value="1"/>
</dbReference>
<dbReference type="PANTHER" id="PTHR42796:SF4">
    <property type="entry name" value="FUMARYLACETOACETATE HYDROLASE DOMAIN-CONTAINING PROTEIN 2A"/>
    <property type="match status" value="1"/>
</dbReference>
<name>A0A0F0H194_LENAE</name>
<dbReference type="InterPro" id="IPR011234">
    <property type="entry name" value="Fumarylacetoacetase-like_C"/>
</dbReference>
<sequence>MKFATVHTEHGFRVVATKANGYVDLGPGDVGSLLAGPGLPSAADGEVLQIEPALFAPVIPNPGKIICVGLNYRTHITEMGRVLPTHPTLFAKYPEALIGPHETLVLPPESDAVDWEAELAVVIGRSVRRADRATAEAAIAGYTVMNDVTLRDWQFRTREWLQGKTWEATTPLGPCLVTPDELSPDAVISCAVDGEIVQRSTIADLLFDAADLVSYISTILTLNPGDVIATGTTGGVGHARTPARYLQDGQTVVTRVEGIGEMVTPVRRAP</sequence>
<dbReference type="InterPro" id="IPR051121">
    <property type="entry name" value="FAH"/>
</dbReference>